<gene>
    <name evidence="10" type="ORF">B9Z65_4930</name>
</gene>
<comment type="subcellular location">
    <subcellularLocation>
        <location evidence="2 8">Cytoplasm</location>
    </subcellularLocation>
</comment>
<organism evidence="10 11">
    <name type="scientific">Elsinoe australis</name>
    <dbReference type="NCBI Taxonomy" id="40998"/>
    <lineage>
        <taxon>Eukaryota</taxon>
        <taxon>Fungi</taxon>
        <taxon>Dikarya</taxon>
        <taxon>Ascomycota</taxon>
        <taxon>Pezizomycotina</taxon>
        <taxon>Dothideomycetes</taxon>
        <taxon>Dothideomycetidae</taxon>
        <taxon>Myriangiales</taxon>
        <taxon>Elsinoaceae</taxon>
        <taxon>Elsinoe</taxon>
    </lineage>
</organism>
<protein>
    <recommendedName>
        <fullName evidence="4 8">Stress response protein NST1</fullName>
    </recommendedName>
</protein>
<feature type="compositionally biased region" description="Low complexity" evidence="9">
    <location>
        <begin position="689"/>
        <end position="702"/>
    </location>
</feature>
<dbReference type="PANTHER" id="PTHR31780">
    <property type="entry name" value="STRESS RESPONSE PROTEIN NST1-RELATED"/>
    <property type="match status" value="1"/>
</dbReference>
<feature type="region of interest" description="Disordered" evidence="9">
    <location>
        <begin position="258"/>
        <end position="282"/>
    </location>
</feature>
<evidence type="ECO:0000313" key="10">
    <source>
        <dbReference type="EMBL" id="PSK56052.1"/>
    </source>
</evidence>
<accession>A0A2P8A6G0</accession>
<comment type="caution">
    <text evidence="10">The sequence shown here is derived from an EMBL/GenBank/DDBJ whole genome shotgun (WGS) entry which is preliminary data.</text>
</comment>
<feature type="compositionally biased region" description="Acidic residues" evidence="9">
    <location>
        <begin position="411"/>
        <end position="440"/>
    </location>
</feature>
<keyword evidence="5 8" id="KW-0963">Cytoplasm</keyword>
<name>A0A2P8A6G0_9PEZI</name>
<sequence length="1150" mass="127074">MSQQAPPATNGVLTARGPVGGNRKKQKRRAKLAAKQEVDQVHSHANPGGSYVNGQPSQPAYSPPNGTHYDPAPYDQQPYDDQYDYSSEEEDEEPIAYDRHYQHMPNGDQMLDHPPAPRNKKKKRKNKGQASGLSHVGDYHNHMSIPSPLPAMPSQRSKNPKDSIWNTSTQEERERIKEFWLSLSEEERKGLLKIEKNAVLSKMKEQQKHSCSCTVCGRKRVAIEEELEVLYDAYYEELAQYANRQDDIGETMLDSGRAPIPHPHVHTLPPRPLNTPSAPHHRTSRVQEIIDDQDQPFSDEDDEELYSDEEEELYSDEEDYEDSIAPNVGSGFFDFGQNLQVKGGSFITDMLTHLHGRLNNLPDGILTVADDLLKNDGKKFIEMMEQLAERRMQRGQEVEYASHQPAHDGEPPLDDDEDYDDEEEYDSQDEFDDEEEEDEMGGMTEAQRMEEGRRMFQIFAARMFEQRVLTAYREKVAAERQARLLMELEEEDKAKTQKDAQKAKNAEKKKSKKQAQKQAKMEEKAKRDAEEKARKQAEEEAERQKQEELRKKREETRRKKEEQKKALEEEKAKKEAERLKRLNEERERQQEAERKVREQKAQEKRQREENKRREREQRDSQEKTAREQKVLGEKLKREQELREKTDSGTKPAPQQPSQILKRPSQPNQVAVPPSLISQKSTSGVSSPHIPIATPAIPKAATPGSRTRRSSEQESHHTSPKATAAPTGPSKSKSPTTQETAQAAPKTILQNPHKQRPAVSLPQPTSQQAPPPGVPFQAGGFGNMGFPSFGNHGLPPHQRQGPQFPQPAPGAPFRGFPPAGAPPGVNGFGGLPPGGRGFAGEVPPPGFPPQVPGLGSHAAPGMGAPRATPGSHSRQQSIELDMSPPSHAQPISRPAPIQRPSSVRPSAEHQESGEAEDLSKHLGSRALLDDADDPLPPPAELRRTSNPIGAPRNPHMGFNSPLFTAPPNSFGGPAGSWPSPSPNAFGPPSGLSTPNWGAPLGGASWSSNAFGPINTAPRPSITNRPRAVRVAVCNACRQLTTPGNEYHDVSLLLQQIERNGNLDAPPTLKEVEDICETEGDAHNGGGLLHVRRSGPNFAVRHEMDSGTPASGRAPPSTLGEIGSPVPGHSVPAFPTNSRFGSIGGLASPGGF</sequence>
<evidence type="ECO:0000256" key="7">
    <source>
        <dbReference type="ARBA" id="ARBA00023054"/>
    </source>
</evidence>
<evidence type="ECO:0000256" key="4">
    <source>
        <dbReference type="ARBA" id="ARBA00020733"/>
    </source>
</evidence>
<dbReference type="STRING" id="40998.A0A2P8A6G0"/>
<dbReference type="InterPro" id="IPR025279">
    <property type="entry name" value="NST1"/>
</dbReference>
<dbReference type="PANTHER" id="PTHR31780:SF10">
    <property type="entry name" value="LD36051P"/>
    <property type="match status" value="1"/>
</dbReference>
<evidence type="ECO:0000256" key="3">
    <source>
        <dbReference type="ARBA" id="ARBA00007112"/>
    </source>
</evidence>
<evidence type="ECO:0000313" key="11">
    <source>
        <dbReference type="Proteomes" id="UP000243723"/>
    </source>
</evidence>
<feature type="compositionally biased region" description="Polar residues" evidence="9">
    <location>
        <begin position="728"/>
        <end position="740"/>
    </location>
</feature>
<dbReference type="OrthoDB" id="21629at2759"/>
<feature type="compositionally biased region" description="Basic residues" evidence="9">
    <location>
        <begin position="22"/>
        <end position="32"/>
    </location>
</feature>
<feature type="compositionally biased region" description="Pro residues" evidence="9">
    <location>
        <begin position="841"/>
        <end position="850"/>
    </location>
</feature>
<feature type="compositionally biased region" description="Basic and acidic residues" evidence="9">
    <location>
        <begin position="519"/>
        <end position="647"/>
    </location>
</feature>
<feature type="compositionally biased region" description="Polar residues" evidence="9">
    <location>
        <begin position="675"/>
        <end position="685"/>
    </location>
</feature>
<evidence type="ECO:0000256" key="9">
    <source>
        <dbReference type="SAM" id="MobiDB-lite"/>
    </source>
</evidence>
<dbReference type="Pfam" id="PF13945">
    <property type="entry name" value="NST1"/>
    <property type="match status" value="1"/>
</dbReference>
<evidence type="ECO:0000256" key="2">
    <source>
        <dbReference type="ARBA" id="ARBA00004496"/>
    </source>
</evidence>
<feature type="compositionally biased region" description="Gly residues" evidence="9">
    <location>
        <begin position="825"/>
        <end position="837"/>
    </location>
</feature>
<comment type="function">
    <text evidence="1 8">May act as a negative regulator of salt tolerance.</text>
</comment>
<keyword evidence="11" id="KW-1185">Reference proteome</keyword>
<dbReference type="AlphaFoldDB" id="A0A2P8A6G0"/>
<evidence type="ECO:0000256" key="5">
    <source>
        <dbReference type="ARBA" id="ARBA00022490"/>
    </source>
</evidence>
<feature type="compositionally biased region" description="Basic residues" evidence="9">
    <location>
        <begin position="118"/>
        <end position="127"/>
    </location>
</feature>
<dbReference type="Proteomes" id="UP000243723">
    <property type="component" value="Unassembled WGS sequence"/>
</dbReference>
<proteinExistence type="inferred from homology"/>
<feature type="region of interest" description="Disordered" evidence="9">
    <location>
        <begin position="1"/>
        <end position="173"/>
    </location>
</feature>
<dbReference type="GO" id="GO:0005737">
    <property type="term" value="C:cytoplasm"/>
    <property type="evidence" value="ECO:0007669"/>
    <property type="project" value="UniProtKB-SubCell"/>
</dbReference>
<evidence type="ECO:0000256" key="8">
    <source>
        <dbReference type="RuleBase" id="RU049441"/>
    </source>
</evidence>
<feature type="compositionally biased region" description="Basic and acidic residues" evidence="9">
    <location>
        <begin position="492"/>
        <end position="508"/>
    </location>
</feature>
<keyword evidence="6 8" id="KW-0346">Stress response</keyword>
<feature type="compositionally biased region" description="Low complexity" evidence="9">
    <location>
        <begin position="810"/>
        <end position="824"/>
    </location>
</feature>
<feature type="region of interest" description="Disordered" evidence="9">
    <location>
        <begin position="391"/>
        <end position="443"/>
    </location>
</feature>
<dbReference type="EMBL" id="NHZQ01000066">
    <property type="protein sequence ID" value="PSK56052.1"/>
    <property type="molecule type" value="Genomic_DNA"/>
</dbReference>
<keyword evidence="7 8" id="KW-0175">Coiled coil</keyword>
<feature type="compositionally biased region" description="Low complexity" evidence="9">
    <location>
        <begin position="69"/>
        <end position="80"/>
    </location>
</feature>
<reference evidence="10 11" key="1">
    <citation type="submission" date="2017-05" db="EMBL/GenBank/DDBJ databases">
        <title>Draft genome sequence of Elsinoe australis.</title>
        <authorList>
            <person name="Cheng Q."/>
        </authorList>
    </citation>
    <scope>NUCLEOTIDE SEQUENCE [LARGE SCALE GENOMIC DNA]</scope>
    <source>
        <strain evidence="10 11">NL1</strain>
    </source>
</reference>
<dbReference type="CDD" id="cd22265">
    <property type="entry name" value="UDM1_RNF168"/>
    <property type="match status" value="1"/>
</dbReference>
<comment type="similarity">
    <text evidence="3 8">Belongs to the NST1 family.</text>
</comment>
<feature type="region of interest" description="Disordered" evidence="9">
    <location>
        <begin position="488"/>
        <end position="956"/>
    </location>
</feature>
<feature type="compositionally biased region" description="Basic and acidic residues" evidence="9">
    <location>
        <begin position="905"/>
        <end position="919"/>
    </location>
</feature>
<evidence type="ECO:0000256" key="6">
    <source>
        <dbReference type="ARBA" id="ARBA00023016"/>
    </source>
</evidence>
<feature type="compositionally biased region" description="Acidic residues" evidence="9">
    <location>
        <begin position="81"/>
        <end position="95"/>
    </location>
</feature>
<dbReference type="InterPro" id="IPR051195">
    <property type="entry name" value="Fungal_stress_NST1"/>
</dbReference>
<evidence type="ECO:0000256" key="1">
    <source>
        <dbReference type="ARBA" id="ARBA00002545"/>
    </source>
</evidence>